<evidence type="ECO:0000313" key="2">
    <source>
        <dbReference type="Proteomes" id="UP000266298"/>
    </source>
</evidence>
<feature type="non-terminal residue" evidence="1">
    <location>
        <position position="101"/>
    </location>
</feature>
<dbReference type="Gene3D" id="3.40.50.1220">
    <property type="entry name" value="TPP-binding domain"/>
    <property type="match status" value="1"/>
</dbReference>
<dbReference type="Proteomes" id="UP000266298">
    <property type="component" value="Unassembled WGS sequence"/>
</dbReference>
<feature type="non-terminal residue" evidence="1">
    <location>
        <position position="1"/>
    </location>
</feature>
<dbReference type="EMBL" id="QWEC01000757">
    <property type="protein sequence ID" value="RII89425.1"/>
    <property type="molecule type" value="Genomic_DNA"/>
</dbReference>
<proteinExistence type="predicted"/>
<evidence type="ECO:0000313" key="1">
    <source>
        <dbReference type="EMBL" id="RII89425.1"/>
    </source>
</evidence>
<name>A0A399N5M1_9MICO</name>
<sequence>RVDRVIVFGHPTLTREVPLLVGREDVEAIVVGSTGGEDYDPRHHVTAHPAAVRVVGEPEDPAEARRWTGTWVQASRAILDEATAAEAAPLLPSGTTPAERR</sequence>
<dbReference type="AlphaFoldDB" id="A0A399N5M1"/>
<accession>A0A399N5M1</accession>
<organism evidence="1 2">
    <name type="scientific">Clavibacter michiganensis</name>
    <dbReference type="NCBI Taxonomy" id="28447"/>
    <lineage>
        <taxon>Bacteria</taxon>
        <taxon>Bacillati</taxon>
        <taxon>Actinomycetota</taxon>
        <taxon>Actinomycetes</taxon>
        <taxon>Micrococcales</taxon>
        <taxon>Microbacteriaceae</taxon>
        <taxon>Clavibacter</taxon>
    </lineage>
</organism>
<gene>
    <name evidence="1" type="ORF">DZF96_18025</name>
</gene>
<comment type="caution">
    <text evidence="1">The sequence shown here is derived from an EMBL/GenBank/DDBJ whole genome shotgun (WGS) entry which is preliminary data.</text>
</comment>
<reference evidence="1 2" key="1">
    <citation type="submission" date="2018-08" db="EMBL/GenBank/DDBJ databases">
        <title>Genome Sequence of Clavibacter michiganensis Subspecies type strains, and the Atypical Peach-Colored Strains Isolated from Tomato.</title>
        <authorList>
            <person name="Osdaghi E."/>
            <person name="Portier P."/>
            <person name="Briand M."/>
            <person name="Jacques M.-A."/>
        </authorList>
    </citation>
    <scope>NUCLEOTIDE SEQUENCE [LARGE SCALE GENOMIC DNA]</scope>
    <source>
        <strain evidence="1 2">CFBP 7493</strain>
    </source>
</reference>
<protein>
    <submittedName>
        <fullName evidence="1">2-succinyl-5-enolpyruvyl-6-hydroxy-3-cyclohexene-1-carboxylate synthase</fullName>
    </submittedName>
</protein>